<dbReference type="HAMAP" id="MF_00697">
    <property type="entry name" value="UPF0276"/>
    <property type="match status" value="1"/>
</dbReference>
<organism evidence="2 3">
    <name type="scientific">Pannonibacter tanglangensis</name>
    <dbReference type="NCBI Taxonomy" id="2750084"/>
    <lineage>
        <taxon>Bacteria</taxon>
        <taxon>Pseudomonadati</taxon>
        <taxon>Pseudomonadota</taxon>
        <taxon>Alphaproteobacteria</taxon>
        <taxon>Hyphomicrobiales</taxon>
        <taxon>Stappiaceae</taxon>
        <taxon>Pannonibacter</taxon>
    </lineage>
</organism>
<dbReference type="Pfam" id="PF05114">
    <property type="entry name" value="MbnB_TglH_ChrH"/>
    <property type="match status" value="1"/>
</dbReference>
<dbReference type="RefSeq" id="WP_161709295.1">
    <property type="nucleotide sequence ID" value="NZ_JAABLQ010000002.1"/>
</dbReference>
<comment type="similarity">
    <text evidence="1">Belongs to the UPF0276 family.</text>
</comment>
<dbReference type="Gene3D" id="3.20.20.150">
    <property type="entry name" value="Divalent-metal-dependent TIM barrel enzymes"/>
    <property type="match status" value="1"/>
</dbReference>
<evidence type="ECO:0000256" key="1">
    <source>
        <dbReference type="HAMAP-Rule" id="MF_00697"/>
    </source>
</evidence>
<keyword evidence="3" id="KW-1185">Reference proteome</keyword>
<dbReference type="PANTHER" id="PTHR42194">
    <property type="entry name" value="UPF0276 PROTEIN HI_1600"/>
    <property type="match status" value="1"/>
</dbReference>
<dbReference type="NCBIfam" id="NF003818">
    <property type="entry name" value="PRK05409.1"/>
    <property type="match status" value="1"/>
</dbReference>
<accession>A0A7X5F551</accession>
<gene>
    <name evidence="2" type="ORF">GWI72_15660</name>
</gene>
<name>A0A7X5F551_9HYPH</name>
<dbReference type="AlphaFoldDB" id="A0A7X5F551"/>
<dbReference type="Proteomes" id="UP000586722">
    <property type="component" value="Unassembled WGS sequence"/>
</dbReference>
<dbReference type="EMBL" id="JAABLQ010000002">
    <property type="protein sequence ID" value="NBN79714.1"/>
    <property type="molecule type" value="Genomic_DNA"/>
</dbReference>
<dbReference type="PANTHER" id="PTHR42194:SF1">
    <property type="entry name" value="UPF0276 PROTEIN HI_1600"/>
    <property type="match status" value="1"/>
</dbReference>
<reference evidence="3" key="1">
    <citation type="submission" date="2020-01" db="EMBL/GenBank/DDBJ databases">
        <authorList>
            <person name="Fang Y."/>
            <person name="Sun R."/>
            <person name="Nie L."/>
            <person name="He J."/>
            <person name="Hao L."/>
            <person name="Wang L."/>
            <person name="Su S."/>
            <person name="Lv E."/>
            <person name="Zhang Z."/>
            <person name="Xie R."/>
            <person name="Liu H."/>
        </authorList>
    </citation>
    <scope>NUCLEOTIDE SEQUENCE [LARGE SCALE GENOMIC DNA]</scope>
    <source>
        <strain evidence="3">XCT-53</strain>
    </source>
</reference>
<proteinExistence type="inferred from homology"/>
<dbReference type="InterPro" id="IPR036237">
    <property type="entry name" value="Xyl_isomerase-like_sf"/>
</dbReference>
<evidence type="ECO:0000313" key="2">
    <source>
        <dbReference type="EMBL" id="NBN79714.1"/>
    </source>
</evidence>
<dbReference type="SUPFAM" id="SSF51658">
    <property type="entry name" value="Xylose isomerase-like"/>
    <property type="match status" value="1"/>
</dbReference>
<sequence>MSNAPRSRVPSALPARAGAGLKGEHLPAILAGRPEVGFFEIHAENYMEAGGAPHRYLEAIRADYPLSLHGVGLSIGGAGPLDRAHLARLRQVADRYEPGLFSEHLAWSSHDTTCYNDLLPLPYTEATLAQVVAHIDQVQDVMGRQMLLENPSTYVAFAESTIPEAEFLREIACRSGCGLLLDVNNVHVSCTNHGWSAEAYLEAFPLDRVGEVHLGGHAPDLDDDGLPLLIDAHDRAVDAEVWRLLGLVLARTGPLPTLVEWDNDLPPWPVLLDEVRAADRVIGALACGCGPEAGDQRQGRVAHG</sequence>
<comment type="caution">
    <text evidence="2">The sequence shown here is derived from an EMBL/GenBank/DDBJ whole genome shotgun (WGS) entry which is preliminary data.</text>
</comment>
<evidence type="ECO:0000313" key="3">
    <source>
        <dbReference type="Proteomes" id="UP000586722"/>
    </source>
</evidence>
<protein>
    <recommendedName>
        <fullName evidence="1">UPF0276 protein GWI72_15660</fullName>
    </recommendedName>
</protein>
<dbReference type="InterPro" id="IPR007801">
    <property type="entry name" value="MbnB/TglH/ChrH"/>
</dbReference>